<dbReference type="GO" id="GO:0043190">
    <property type="term" value="C:ATP-binding cassette (ABC) transporter complex"/>
    <property type="evidence" value="ECO:0007669"/>
    <property type="project" value="InterPro"/>
</dbReference>
<dbReference type="OrthoDB" id="9781705at2"/>
<gene>
    <name evidence="3" type="ORF">BKA19_3103</name>
</gene>
<keyword evidence="4" id="KW-1185">Reference proteome</keyword>
<dbReference type="Proteomes" id="UP000292507">
    <property type="component" value="Unassembled WGS sequence"/>
</dbReference>
<evidence type="ECO:0000313" key="4">
    <source>
        <dbReference type="Proteomes" id="UP000292507"/>
    </source>
</evidence>
<dbReference type="GO" id="GO:0022857">
    <property type="term" value="F:transmembrane transporter activity"/>
    <property type="evidence" value="ECO:0007669"/>
    <property type="project" value="InterPro"/>
</dbReference>
<dbReference type="CDD" id="cd13606">
    <property type="entry name" value="PBP2_ProX_like"/>
    <property type="match status" value="1"/>
</dbReference>
<dbReference type="SUPFAM" id="SSF53850">
    <property type="entry name" value="Periplasmic binding protein-like II"/>
    <property type="match status" value="1"/>
</dbReference>
<dbReference type="Gene3D" id="3.40.190.10">
    <property type="entry name" value="Periplasmic binding protein-like II"/>
    <property type="match status" value="1"/>
</dbReference>
<dbReference type="AlphaFoldDB" id="A0A4Q7Y8I1"/>
<dbReference type="Pfam" id="PF04069">
    <property type="entry name" value="OpuAC"/>
    <property type="match status" value="1"/>
</dbReference>
<evidence type="ECO:0000313" key="3">
    <source>
        <dbReference type="EMBL" id="RZU33382.1"/>
    </source>
</evidence>
<dbReference type="PROSITE" id="PS51257">
    <property type="entry name" value="PROKAR_LIPOPROTEIN"/>
    <property type="match status" value="1"/>
</dbReference>
<dbReference type="Gene3D" id="3.40.190.120">
    <property type="entry name" value="Osmoprotection protein (prox), domain 2"/>
    <property type="match status" value="1"/>
</dbReference>
<organism evidence="3 4">
    <name type="scientific">Blastococcus saxobsidens</name>
    <dbReference type="NCBI Taxonomy" id="138336"/>
    <lineage>
        <taxon>Bacteria</taxon>
        <taxon>Bacillati</taxon>
        <taxon>Actinomycetota</taxon>
        <taxon>Actinomycetes</taxon>
        <taxon>Geodermatophilales</taxon>
        <taxon>Geodermatophilaceae</taxon>
        <taxon>Blastococcus</taxon>
    </lineage>
</organism>
<protein>
    <submittedName>
        <fullName evidence="3">Osmoprotectant transport system substrate-binding protein</fullName>
    </submittedName>
</protein>
<reference evidence="3 4" key="1">
    <citation type="submission" date="2019-02" db="EMBL/GenBank/DDBJ databases">
        <title>Sequencing the genomes of 1000 actinobacteria strains.</title>
        <authorList>
            <person name="Klenk H.-P."/>
        </authorList>
    </citation>
    <scope>NUCLEOTIDE SEQUENCE [LARGE SCALE GENOMIC DNA]</scope>
    <source>
        <strain evidence="3 4">DSM 44509</strain>
    </source>
</reference>
<evidence type="ECO:0000256" key="1">
    <source>
        <dbReference type="SAM" id="SignalP"/>
    </source>
</evidence>
<feature type="signal peptide" evidence="1">
    <location>
        <begin position="1"/>
        <end position="22"/>
    </location>
</feature>
<evidence type="ECO:0000259" key="2">
    <source>
        <dbReference type="Pfam" id="PF04069"/>
    </source>
</evidence>
<feature type="domain" description="ABC-type glycine betaine transport system substrate-binding" evidence="2">
    <location>
        <begin position="34"/>
        <end position="297"/>
    </location>
</feature>
<comment type="caution">
    <text evidence="3">The sequence shown here is derived from an EMBL/GenBank/DDBJ whole genome shotgun (WGS) entry which is preliminary data.</text>
</comment>
<keyword evidence="1" id="KW-0732">Signal</keyword>
<feature type="chain" id="PRO_5039409235" evidence="1">
    <location>
        <begin position="23"/>
        <end position="299"/>
    </location>
</feature>
<dbReference type="EMBL" id="SHKV01000001">
    <property type="protein sequence ID" value="RZU33382.1"/>
    <property type="molecule type" value="Genomic_DNA"/>
</dbReference>
<sequence length="299" mass="31925">MHGGRTVAAVLLLVAALTGCGAGGRPAPDPPDVVRFASYDFPENQILVEVYAEAARRRGLPVSVQHGIGTREVVSPALQQGVVDVVIDYLGTALAFARPGFPRPPTEPERMHAVLTRTMGGRGVAVLAAAAAEDQNGFAVTREFAEAHGVTRLSELTPLAGELAFGGPPECPDRPFCLLGLEQRYGLRFGAVTSMPSRAATLEALLSGQIQVGMLETTDARLAVAPVVLLADDRGLQPRENVIPMVRAEVLDRWAEPLRSALEDTSARLTTADLVELNRAVELDGRTPAEAARAWWDRQ</sequence>
<accession>A0A4Q7Y8I1</accession>
<name>A0A4Q7Y8I1_9ACTN</name>
<dbReference type="InterPro" id="IPR007210">
    <property type="entry name" value="ABC_Gly_betaine_transp_sub-bd"/>
</dbReference>
<proteinExistence type="predicted"/>